<organism evidence="2 3">
    <name type="scientific">Frankia torreyi</name>
    <dbReference type="NCBI Taxonomy" id="1856"/>
    <lineage>
        <taxon>Bacteria</taxon>
        <taxon>Bacillati</taxon>
        <taxon>Actinomycetota</taxon>
        <taxon>Actinomycetes</taxon>
        <taxon>Frankiales</taxon>
        <taxon>Frankiaceae</taxon>
        <taxon>Frankia</taxon>
    </lineage>
</organism>
<name>A0A0D8BBM6_9ACTN</name>
<reference evidence="2 3" key="2">
    <citation type="journal article" date="2016" name="Genome Announc.">
        <title>Permanent Draft Genome Sequences for Two Variants of Frankia sp. Strain CpI1, the First Frankia Strain Isolated from Root Nodules of Comptonia peregrina.</title>
        <authorList>
            <person name="Oshone R."/>
            <person name="Hurst S.G.IV."/>
            <person name="Abebe-Akele F."/>
            <person name="Simpson S."/>
            <person name="Morris K."/>
            <person name="Thomas W.K."/>
            <person name="Tisa L.S."/>
        </authorList>
    </citation>
    <scope>NUCLEOTIDE SEQUENCE [LARGE SCALE GENOMIC DNA]</scope>
    <source>
        <strain evidence="3">CpI1-S</strain>
    </source>
</reference>
<dbReference type="Proteomes" id="UP000032545">
    <property type="component" value="Unassembled WGS sequence"/>
</dbReference>
<protein>
    <recommendedName>
        <fullName evidence="1">DUF4277 domain-containing protein</fullName>
    </recommendedName>
</protein>
<dbReference type="InterPro" id="IPR025457">
    <property type="entry name" value="DUF4277"/>
</dbReference>
<dbReference type="Pfam" id="PF14104">
    <property type="entry name" value="DUF4277"/>
    <property type="match status" value="1"/>
</dbReference>
<feature type="non-terminal residue" evidence="2">
    <location>
        <position position="89"/>
    </location>
</feature>
<keyword evidence="3" id="KW-1185">Reference proteome</keyword>
<accession>A0A0D8BBM6</accession>
<gene>
    <name evidence="2" type="ORF">FF36_04893</name>
</gene>
<evidence type="ECO:0000259" key="1">
    <source>
        <dbReference type="Pfam" id="PF14104"/>
    </source>
</evidence>
<proteinExistence type="predicted"/>
<dbReference type="EMBL" id="JYFN01000051">
    <property type="protein sequence ID" value="KJE20767.1"/>
    <property type="molecule type" value="Genomic_DNA"/>
</dbReference>
<comment type="caution">
    <text evidence="2">The sequence shown here is derived from an EMBL/GenBank/DDBJ whole genome shotgun (WGS) entry which is preliminary data.</text>
</comment>
<dbReference type="PATRIC" id="fig|1502723.3.peg.5071"/>
<evidence type="ECO:0000313" key="2">
    <source>
        <dbReference type="EMBL" id="KJE20767.1"/>
    </source>
</evidence>
<feature type="domain" description="DUF4277" evidence="1">
    <location>
        <begin position="22"/>
        <end position="88"/>
    </location>
</feature>
<sequence length="89" mass="9652">MGLARFPPVTVVAGYGPPSVEKMLGALPVVRDFLRRLGVASVVDRLCPVREDARLTHGQVIEVLIANRLTCPTAMVRVADWAAAWAVEE</sequence>
<dbReference type="AlphaFoldDB" id="A0A0D8BBM6"/>
<evidence type="ECO:0000313" key="3">
    <source>
        <dbReference type="Proteomes" id="UP000032545"/>
    </source>
</evidence>
<reference evidence="3" key="1">
    <citation type="submission" date="2015-02" db="EMBL/GenBank/DDBJ databases">
        <title>Draft Genome of Frankia sp. CpI1-S.</title>
        <authorList>
            <person name="Oshone R.T."/>
            <person name="Ngom M."/>
            <person name="Ghodhbane-Gtari F."/>
            <person name="Gtari M."/>
            <person name="Morris K."/>
            <person name="Thomas K."/>
            <person name="Sen A."/>
            <person name="Tisa L.S."/>
        </authorList>
    </citation>
    <scope>NUCLEOTIDE SEQUENCE [LARGE SCALE GENOMIC DNA]</scope>
    <source>
        <strain evidence="3">CpI1-S</strain>
    </source>
</reference>